<dbReference type="EMBL" id="CACSLK010011299">
    <property type="protein sequence ID" value="CAA0812775.1"/>
    <property type="molecule type" value="Genomic_DNA"/>
</dbReference>
<name>A0A9N7MPF1_STRHE</name>
<evidence type="ECO:0000313" key="3">
    <source>
        <dbReference type="Proteomes" id="UP001153555"/>
    </source>
</evidence>
<evidence type="ECO:0000256" key="1">
    <source>
        <dbReference type="SAM" id="MobiDB-lite"/>
    </source>
</evidence>
<gene>
    <name evidence="2" type="ORF">SHERM_13334</name>
</gene>
<proteinExistence type="predicted"/>
<feature type="compositionally biased region" description="Basic and acidic residues" evidence="1">
    <location>
        <begin position="246"/>
        <end position="281"/>
    </location>
</feature>
<accession>A0A9N7MPF1</accession>
<feature type="region of interest" description="Disordered" evidence="1">
    <location>
        <begin position="246"/>
        <end position="288"/>
    </location>
</feature>
<sequence>QTGSDIENSQNCYLSFGFQRDVIEEDILNEKACIQVLQIWIDKADDEIKKLKGDITMLQCQLLWDDEEWSKTCSSALREKIDYLNILIQILKKEIAEDSPLQGIQILQPDKVAERLYVLVKPLLDNHLSGKSMKTESSTACVPILPDDGISEKKLESSNSGHEVTAEKMKSISPLKTYERKNTAMALGEKKSNTTPQEPHALTRKFTATSQICESDKLHGVPGNQMSCSAKLGGSSIIKEEVKSLTASAKERGKGKDTGKVVVSKEKSAQQKIERESREASSHFGSNETEVEALFEILKSFDFENTTQTSVKTQEASADELKGSSIKQEPPEPEVKSTTANASTGKVCSKEKGKGKATGKLVVSKAKPARPKLERESTESSSHLESTETEGE</sequence>
<dbReference type="OrthoDB" id="1065581at2759"/>
<feature type="non-terminal residue" evidence="2">
    <location>
        <position position="1"/>
    </location>
</feature>
<feature type="non-terminal residue" evidence="2">
    <location>
        <position position="392"/>
    </location>
</feature>
<feature type="compositionally biased region" description="Polar residues" evidence="1">
    <location>
        <begin position="336"/>
        <end position="346"/>
    </location>
</feature>
<feature type="compositionally biased region" description="Polar residues" evidence="1">
    <location>
        <begin position="306"/>
        <end position="316"/>
    </location>
</feature>
<evidence type="ECO:0000313" key="2">
    <source>
        <dbReference type="EMBL" id="CAA0812775.1"/>
    </source>
</evidence>
<reference evidence="2" key="1">
    <citation type="submission" date="2019-12" db="EMBL/GenBank/DDBJ databases">
        <authorList>
            <person name="Scholes J."/>
        </authorList>
    </citation>
    <scope>NUCLEOTIDE SEQUENCE</scope>
</reference>
<comment type="caution">
    <text evidence="2">The sequence shown here is derived from an EMBL/GenBank/DDBJ whole genome shotgun (WGS) entry which is preliminary data.</text>
</comment>
<dbReference type="Proteomes" id="UP001153555">
    <property type="component" value="Unassembled WGS sequence"/>
</dbReference>
<feature type="region of interest" description="Disordered" evidence="1">
    <location>
        <begin position="306"/>
        <end position="392"/>
    </location>
</feature>
<organism evidence="2 3">
    <name type="scientific">Striga hermonthica</name>
    <name type="common">Purple witchweed</name>
    <name type="synonym">Buchnera hermonthica</name>
    <dbReference type="NCBI Taxonomy" id="68872"/>
    <lineage>
        <taxon>Eukaryota</taxon>
        <taxon>Viridiplantae</taxon>
        <taxon>Streptophyta</taxon>
        <taxon>Embryophyta</taxon>
        <taxon>Tracheophyta</taxon>
        <taxon>Spermatophyta</taxon>
        <taxon>Magnoliopsida</taxon>
        <taxon>eudicotyledons</taxon>
        <taxon>Gunneridae</taxon>
        <taxon>Pentapetalae</taxon>
        <taxon>asterids</taxon>
        <taxon>lamiids</taxon>
        <taxon>Lamiales</taxon>
        <taxon>Orobanchaceae</taxon>
        <taxon>Buchnereae</taxon>
        <taxon>Striga</taxon>
    </lineage>
</organism>
<dbReference type="AlphaFoldDB" id="A0A9N7MPF1"/>
<protein>
    <submittedName>
        <fullName evidence="2">Uncharacterized protein</fullName>
    </submittedName>
</protein>
<keyword evidence="3" id="KW-1185">Reference proteome</keyword>